<proteinExistence type="inferred from homology"/>
<comment type="caution">
    <text evidence="5">The sequence shown here is derived from an EMBL/GenBank/DDBJ whole genome shotgun (WGS) entry which is preliminary data.</text>
</comment>
<dbReference type="InterPro" id="IPR015168">
    <property type="entry name" value="SsuA/THI5"/>
</dbReference>
<evidence type="ECO:0000256" key="3">
    <source>
        <dbReference type="ARBA" id="ARBA00022729"/>
    </source>
</evidence>
<dbReference type="Pfam" id="PF09084">
    <property type="entry name" value="NMT1"/>
    <property type="match status" value="1"/>
</dbReference>
<evidence type="ECO:0000256" key="2">
    <source>
        <dbReference type="ARBA" id="ARBA00010742"/>
    </source>
</evidence>
<dbReference type="Proteomes" id="UP001144096">
    <property type="component" value="Unassembled WGS sequence"/>
</dbReference>
<evidence type="ECO:0000313" key="6">
    <source>
        <dbReference type="Proteomes" id="UP001144096"/>
    </source>
</evidence>
<keyword evidence="3" id="KW-0732">Signal</keyword>
<evidence type="ECO:0000259" key="4">
    <source>
        <dbReference type="Pfam" id="PF09084"/>
    </source>
</evidence>
<comment type="subcellular location">
    <subcellularLocation>
        <location evidence="1">Periplasm</location>
    </subcellularLocation>
</comment>
<reference evidence="5" key="1">
    <citation type="submission" date="2022-06" db="EMBL/GenBank/DDBJ databases">
        <title>Amycolatopsis iheyaensis sp. nov., a new species of the genus Amycolatopsis isolated from soil in Iheya island, Japan.</title>
        <authorList>
            <person name="Ngamcharungchit C."/>
            <person name="Kanto H."/>
            <person name="Take A."/>
            <person name="Intra B."/>
            <person name="Matsumoto A."/>
            <person name="Panbangred W."/>
            <person name="Inahashi Y."/>
        </authorList>
    </citation>
    <scope>NUCLEOTIDE SEQUENCE</scope>
    <source>
        <strain evidence="5">OK19-0408</strain>
    </source>
</reference>
<organism evidence="5 6">
    <name type="scientific">Amycolatopsis iheyensis</name>
    <dbReference type="NCBI Taxonomy" id="2945988"/>
    <lineage>
        <taxon>Bacteria</taxon>
        <taxon>Bacillati</taxon>
        <taxon>Actinomycetota</taxon>
        <taxon>Actinomycetes</taxon>
        <taxon>Pseudonocardiales</taxon>
        <taxon>Pseudonocardiaceae</taxon>
        <taxon>Amycolatopsis</taxon>
    </lineage>
</organism>
<dbReference type="SUPFAM" id="SSF53850">
    <property type="entry name" value="Periplasmic binding protein-like II"/>
    <property type="match status" value="1"/>
</dbReference>
<dbReference type="PANTHER" id="PTHR30024">
    <property type="entry name" value="ALIPHATIC SULFONATES-BINDING PROTEIN-RELATED"/>
    <property type="match status" value="1"/>
</dbReference>
<dbReference type="RefSeq" id="WP_257924471.1">
    <property type="nucleotide sequence ID" value="NZ_JAMXQV010000022.1"/>
</dbReference>
<sequence length="301" mass="31359">MRLAVPDLVSPSYFPAIAAIDLGLAREEGLDVELELLYPVTDAAEALRTGKIDFLAGAAHAPMHAFPGWRGAKLVAALSQNMYWFLVVRPGLSLETLPGSRIGAAPGPDLGLRRLLATAGIAGVDIGPVPATEGAGTSFGLAAAQSLAAGLIDGFWANGMGAELAVLDGTGHVVLDARRGDGPPGTEAYTFPALAVTDETIDRNPDAVAAMTRAIVRAQAVLTAEPDRATEVGRRLFPAREASLIASLVRRDVPFYDPRITPEAAAALVAFGQDAGLLDAPAGYDSVVSRSFRDLWTVPRA</sequence>
<keyword evidence="6" id="KW-1185">Reference proteome</keyword>
<protein>
    <submittedName>
        <fullName evidence="5">ABC transporter substrate-binding protein</fullName>
    </submittedName>
</protein>
<evidence type="ECO:0000256" key="1">
    <source>
        <dbReference type="ARBA" id="ARBA00004418"/>
    </source>
</evidence>
<dbReference type="GO" id="GO:0042597">
    <property type="term" value="C:periplasmic space"/>
    <property type="evidence" value="ECO:0007669"/>
    <property type="project" value="UniProtKB-SubCell"/>
</dbReference>
<dbReference type="PANTHER" id="PTHR30024:SF47">
    <property type="entry name" value="TAURINE-BINDING PERIPLASMIC PROTEIN"/>
    <property type="match status" value="1"/>
</dbReference>
<dbReference type="EMBL" id="JAMXQV010000022">
    <property type="protein sequence ID" value="MCR6487902.1"/>
    <property type="molecule type" value="Genomic_DNA"/>
</dbReference>
<dbReference type="AlphaFoldDB" id="A0A9X2NHI1"/>
<name>A0A9X2NHI1_9PSEU</name>
<comment type="similarity">
    <text evidence="2">Belongs to the bacterial solute-binding protein SsuA/TauA family.</text>
</comment>
<evidence type="ECO:0000313" key="5">
    <source>
        <dbReference type="EMBL" id="MCR6487902.1"/>
    </source>
</evidence>
<accession>A0A9X2NHI1</accession>
<feature type="domain" description="SsuA/THI5-like" evidence="4">
    <location>
        <begin position="11"/>
        <end position="229"/>
    </location>
</feature>
<gene>
    <name evidence="5" type="ORF">M8542_34260</name>
</gene>
<dbReference type="Gene3D" id="3.40.190.10">
    <property type="entry name" value="Periplasmic binding protein-like II"/>
    <property type="match status" value="2"/>
</dbReference>